<protein>
    <submittedName>
        <fullName evidence="2">Uncharacterized protein</fullName>
    </submittedName>
</protein>
<name>A0AA35S6R5_GEOBA</name>
<feature type="coiled-coil region" evidence="1">
    <location>
        <begin position="61"/>
        <end position="180"/>
    </location>
</feature>
<reference evidence="2" key="1">
    <citation type="submission" date="2023-03" db="EMBL/GenBank/DDBJ databases">
        <authorList>
            <person name="Steffen K."/>
            <person name="Cardenas P."/>
        </authorList>
    </citation>
    <scope>NUCLEOTIDE SEQUENCE</scope>
</reference>
<dbReference type="Proteomes" id="UP001174909">
    <property type="component" value="Unassembled WGS sequence"/>
</dbReference>
<sequence length="221" mass="25528">MNLLCSVDIQQKCCSGRKNLHSEEQQLAEQHRMMMKAVEEVRVEVDTLFAKHRESTSSIVKRQLQDRIEMLNDESEHKESLRMRLEKDTERLRQSILALESELERMATQLKENEESNSHICRTSAQKISELKSECRKAEQHIQVLNQTLPEGTTQLQSYVTTAQLQSQTLQENIKTLEDSVSNKVLLIEALEVRSVISRPPSKEEKDLATSKHFLVNSLRT</sequence>
<accession>A0AA35S6R5</accession>
<proteinExistence type="predicted"/>
<dbReference type="EMBL" id="CASHTH010002066">
    <property type="protein sequence ID" value="CAI8024239.1"/>
    <property type="molecule type" value="Genomic_DNA"/>
</dbReference>
<organism evidence="2 3">
    <name type="scientific">Geodia barretti</name>
    <name type="common">Barrett's horny sponge</name>
    <dbReference type="NCBI Taxonomy" id="519541"/>
    <lineage>
        <taxon>Eukaryota</taxon>
        <taxon>Metazoa</taxon>
        <taxon>Porifera</taxon>
        <taxon>Demospongiae</taxon>
        <taxon>Heteroscleromorpha</taxon>
        <taxon>Tetractinellida</taxon>
        <taxon>Astrophorina</taxon>
        <taxon>Geodiidae</taxon>
        <taxon>Geodia</taxon>
    </lineage>
</organism>
<evidence type="ECO:0000313" key="2">
    <source>
        <dbReference type="EMBL" id="CAI8024239.1"/>
    </source>
</evidence>
<keyword evidence="3" id="KW-1185">Reference proteome</keyword>
<comment type="caution">
    <text evidence="2">The sequence shown here is derived from an EMBL/GenBank/DDBJ whole genome shotgun (WGS) entry which is preliminary data.</text>
</comment>
<keyword evidence="1" id="KW-0175">Coiled coil</keyword>
<gene>
    <name evidence="2" type="ORF">GBAR_LOCUS14097</name>
</gene>
<dbReference type="AlphaFoldDB" id="A0AA35S6R5"/>
<evidence type="ECO:0000256" key="1">
    <source>
        <dbReference type="SAM" id="Coils"/>
    </source>
</evidence>
<evidence type="ECO:0000313" key="3">
    <source>
        <dbReference type="Proteomes" id="UP001174909"/>
    </source>
</evidence>